<feature type="domain" description="GOLD" evidence="11">
    <location>
        <begin position="55"/>
        <end position="137"/>
    </location>
</feature>
<keyword evidence="6 9" id="KW-0472">Membrane</keyword>
<feature type="transmembrane region" description="Helical" evidence="9">
    <location>
        <begin position="199"/>
        <end position="221"/>
    </location>
</feature>
<proteinExistence type="inferred from homology"/>
<dbReference type="SMART" id="SM01190">
    <property type="entry name" value="EMP24_GP25L"/>
    <property type="match status" value="1"/>
</dbReference>
<evidence type="ECO:0000256" key="1">
    <source>
        <dbReference type="ARBA" id="ARBA00004479"/>
    </source>
</evidence>
<dbReference type="OrthoDB" id="10037706at2759"/>
<keyword evidence="3 8" id="KW-0812">Transmembrane</keyword>
<dbReference type="KEGG" id="cvn:111135919"/>
<evidence type="ECO:0000256" key="5">
    <source>
        <dbReference type="ARBA" id="ARBA00022989"/>
    </source>
</evidence>
<sequence length="238" mass="27396">MLSSSHVCFMSICLWSLLHHVLMEGGPGVGEEDFSFDGLPGAQHEFKVEVPGNQEECFVQKVAQNAELHASFEVLRGGSRMVDFYIKDVHNRVIDKLLYKSEGSFKYTVPATGHYQICVNNVHSRFVSKLVHFYIVTMVEEEWTKYVQEIDEINNTVENFTVVITEVQNSIKQVRLHQSATRMNVMKDWYMVTGNNSYVMYWSLFQIACVLMTSSFQVYFVRKLFNIPNVTPTAKPRA</sequence>
<dbReference type="InterPro" id="IPR015720">
    <property type="entry name" value="Emp24-like"/>
</dbReference>
<evidence type="ECO:0000259" key="11">
    <source>
        <dbReference type="PROSITE" id="PS50866"/>
    </source>
</evidence>
<name>A0A8B8EQB3_CRAVI</name>
<evidence type="ECO:0000256" key="7">
    <source>
        <dbReference type="ARBA" id="ARBA00037847"/>
    </source>
</evidence>
<evidence type="ECO:0000313" key="13">
    <source>
        <dbReference type="RefSeq" id="XP_022342107.1"/>
    </source>
</evidence>
<dbReference type="SUPFAM" id="SSF101576">
    <property type="entry name" value="Supernatant protein factor (SPF), C-terminal domain"/>
    <property type="match status" value="1"/>
</dbReference>
<accession>A0A8B8EQB3</accession>
<dbReference type="PROSITE" id="PS50866">
    <property type="entry name" value="GOLD"/>
    <property type="match status" value="1"/>
</dbReference>
<evidence type="ECO:0000256" key="4">
    <source>
        <dbReference type="ARBA" id="ARBA00022729"/>
    </source>
</evidence>
<reference evidence="13" key="1">
    <citation type="submission" date="2025-08" db="UniProtKB">
        <authorList>
            <consortium name="RefSeq"/>
        </authorList>
    </citation>
    <scope>IDENTIFICATION</scope>
    <source>
        <tissue evidence="13">Whole sample</tissue>
    </source>
</reference>
<dbReference type="GO" id="GO:0016020">
    <property type="term" value="C:membrane"/>
    <property type="evidence" value="ECO:0007669"/>
    <property type="project" value="UniProtKB-SubCell"/>
</dbReference>
<evidence type="ECO:0000256" key="10">
    <source>
        <dbReference type="SAM" id="SignalP"/>
    </source>
</evidence>
<evidence type="ECO:0000256" key="3">
    <source>
        <dbReference type="ARBA" id="ARBA00022692"/>
    </source>
</evidence>
<keyword evidence="5 9" id="KW-1133">Transmembrane helix</keyword>
<dbReference type="PANTHER" id="PTHR22811">
    <property type="entry name" value="TRANSMEMBRANE EMP24 DOMAIN-CONTAINING PROTEIN"/>
    <property type="match status" value="1"/>
</dbReference>
<gene>
    <name evidence="13" type="primary">LOC111135919</name>
</gene>
<evidence type="ECO:0000256" key="6">
    <source>
        <dbReference type="ARBA" id="ARBA00023136"/>
    </source>
</evidence>
<keyword evidence="12" id="KW-1185">Reference proteome</keyword>
<dbReference type="GO" id="GO:0012505">
    <property type="term" value="C:endomembrane system"/>
    <property type="evidence" value="ECO:0007669"/>
    <property type="project" value="UniProtKB-SubCell"/>
</dbReference>
<dbReference type="Proteomes" id="UP000694844">
    <property type="component" value="Chromosome 5"/>
</dbReference>
<evidence type="ECO:0000256" key="2">
    <source>
        <dbReference type="ARBA" id="ARBA00007104"/>
    </source>
</evidence>
<dbReference type="GeneID" id="111135919"/>
<dbReference type="RefSeq" id="XP_022342107.1">
    <property type="nucleotide sequence ID" value="XM_022486399.1"/>
</dbReference>
<evidence type="ECO:0000313" key="12">
    <source>
        <dbReference type="Proteomes" id="UP000694844"/>
    </source>
</evidence>
<evidence type="ECO:0000256" key="9">
    <source>
        <dbReference type="SAM" id="Phobius"/>
    </source>
</evidence>
<comment type="subcellular location">
    <subcellularLocation>
        <location evidence="7">Endomembrane system</location>
        <topology evidence="7">Single-pass membrane protein</topology>
    </subcellularLocation>
    <subcellularLocation>
        <location evidence="1 8">Membrane</location>
        <topology evidence="1 8">Single-pass type I membrane protein</topology>
    </subcellularLocation>
</comment>
<keyword evidence="4 10" id="KW-0732">Signal</keyword>
<dbReference type="Pfam" id="PF01105">
    <property type="entry name" value="EMP24_GP25L"/>
    <property type="match status" value="1"/>
</dbReference>
<dbReference type="InterPro" id="IPR036598">
    <property type="entry name" value="GOLD_dom_sf"/>
</dbReference>
<dbReference type="AlphaFoldDB" id="A0A8B8EQB3"/>
<feature type="chain" id="PRO_5034629259" evidence="10">
    <location>
        <begin position="24"/>
        <end position="238"/>
    </location>
</feature>
<feature type="signal peptide" evidence="10">
    <location>
        <begin position="1"/>
        <end position="23"/>
    </location>
</feature>
<protein>
    <submittedName>
        <fullName evidence="13">Transmembrane emp24 domain-containing protein 6-like</fullName>
    </submittedName>
</protein>
<evidence type="ECO:0000256" key="8">
    <source>
        <dbReference type="RuleBase" id="RU003827"/>
    </source>
</evidence>
<comment type="similarity">
    <text evidence="2 8">Belongs to the EMP24/GP25L family.</text>
</comment>
<dbReference type="InterPro" id="IPR009038">
    <property type="entry name" value="GOLD_dom"/>
</dbReference>
<organism evidence="12 13">
    <name type="scientific">Crassostrea virginica</name>
    <name type="common">Eastern oyster</name>
    <dbReference type="NCBI Taxonomy" id="6565"/>
    <lineage>
        <taxon>Eukaryota</taxon>
        <taxon>Metazoa</taxon>
        <taxon>Spiralia</taxon>
        <taxon>Lophotrochozoa</taxon>
        <taxon>Mollusca</taxon>
        <taxon>Bivalvia</taxon>
        <taxon>Autobranchia</taxon>
        <taxon>Pteriomorphia</taxon>
        <taxon>Ostreida</taxon>
        <taxon>Ostreoidea</taxon>
        <taxon>Ostreidae</taxon>
        <taxon>Crassostrea</taxon>
    </lineage>
</organism>